<sequence>MATGGSTRAREPTTMPVAVPDNSRDRLRPWLYGMIDRGEVPGVEWLDADKKKFKIPWKHAGKHEYDQDRDSKLFKEWAVHTGKFRPGIDKPEPAVWKTRLRCALNKHPKIHEVKNESQPEDPINPYKVYVFSDKPIKSSAKQRHRSGSVSSGNSSDGYEDSRSPEEAVTPLAAPPSQQIITAVTTSGVCLGNSPPRIFTEPQAFTSTTTTPSLGDTATSSMREDSLTKILQDMLGQPGHGDGVQTMQELLQGMQGVPGLCPSGEFTIQEVSLPMDVTTAADNPAVITEPLYTNAPIKIETQQLANVDMTQLGVGAEVTCDEDMETDDVMPKPVPTVPTAVVAPELRIYPAHELDIEVVYYKAGKVFQHHVTNRTGCRLWFGDRNQPNLRQTVDPNLSPYLYGPADAEQILLPPRQPSNRQKDDEVVQGLLNNMERGLVLTTENGNISATRLCKTKVFWKSNDNRNGQAERLEREQVVPVFDYQNYLRELSAYGNSGGPKPKCEVIFSFGKCWSDDVPLENTPIYVIVRSRTAQHLMMAVDKGATDHDAQNALRSIDAMVSNSNEFDKLATDVKEYVKVKDF</sequence>
<keyword evidence="8" id="KW-1185">Reference proteome</keyword>
<dbReference type="SUPFAM" id="SSF46785">
    <property type="entry name" value="Winged helix' DNA-binding domain"/>
    <property type="match status" value="1"/>
</dbReference>
<keyword evidence="3" id="KW-0238">DNA-binding</keyword>
<dbReference type="GO" id="GO:0000978">
    <property type="term" value="F:RNA polymerase II cis-regulatory region sequence-specific DNA binding"/>
    <property type="evidence" value="ECO:0000318"/>
    <property type="project" value="GO_Central"/>
</dbReference>
<reference evidence="8" key="1">
    <citation type="journal article" date="2020" name="Nat. Ecol. Evol.">
        <title>Deeply conserved synteny resolves early events in vertebrate evolution.</title>
        <authorList>
            <person name="Simakov O."/>
            <person name="Marletaz F."/>
            <person name="Yue J.X."/>
            <person name="O'Connell B."/>
            <person name="Jenkins J."/>
            <person name="Brandt A."/>
            <person name="Calef R."/>
            <person name="Tung C.H."/>
            <person name="Huang T.K."/>
            <person name="Schmutz J."/>
            <person name="Satoh N."/>
            <person name="Yu J.K."/>
            <person name="Putnam N.H."/>
            <person name="Green R.E."/>
            <person name="Rokhsar D.S."/>
        </authorList>
    </citation>
    <scope>NUCLEOTIDE SEQUENCE [LARGE SCALE GENOMIC DNA]</scope>
    <source>
        <strain evidence="8">S238N-H82</strain>
    </source>
</reference>
<dbReference type="GO" id="GO:0006357">
    <property type="term" value="P:regulation of transcription by RNA polymerase II"/>
    <property type="evidence" value="ECO:0000318"/>
    <property type="project" value="GO_Central"/>
</dbReference>
<feature type="region of interest" description="Disordered" evidence="6">
    <location>
        <begin position="1"/>
        <end position="21"/>
    </location>
</feature>
<accession>A0A9J7LD65</accession>
<organism evidence="8 9">
    <name type="scientific">Branchiostoma floridae</name>
    <name type="common">Florida lancelet</name>
    <name type="synonym">Amphioxus</name>
    <dbReference type="NCBI Taxonomy" id="7739"/>
    <lineage>
        <taxon>Eukaryota</taxon>
        <taxon>Metazoa</taxon>
        <taxon>Chordata</taxon>
        <taxon>Cephalochordata</taxon>
        <taxon>Leptocardii</taxon>
        <taxon>Amphioxiformes</taxon>
        <taxon>Branchiostomatidae</taxon>
        <taxon>Branchiostoma</taxon>
    </lineage>
</organism>
<dbReference type="Pfam" id="PF00605">
    <property type="entry name" value="IRF"/>
    <property type="match status" value="1"/>
</dbReference>
<dbReference type="OrthoDB" id="6538197at2759"/>
<protein>
    <submittedName>
        <fullName evidence="9">Interferon regulatory factor 8-like</fullName>
    </submittedName>
</protein>
<dbReference type="PANTHER" id="PTHR11949">
    <property type="entry name" value="INTERFERON REGULATORY FACTOR"/>
    <property type="match status" value="1"/>
</dbReference>
<dbReference type="Gene3D" id="1.10.10.10">
    <property type="entry name" value="Winged helix-like DNA-binding domain superfamily/Winged helix DNA-binding domain"/>
    <property type="match status" value="1"/>
</dbReference>
<evidence type="ECO:0000256" key="5">
    <source>
        <dbReference type="ARBA" id="ARBA00023242"/>
    </source>
</evidence>
<dbReference type="KEGG" id="bfo:118417807"/>
<dbReference type="Pfam" id="PF10401">
    <property type="entry name" value="IRF-3"/>
    <property type="match status" value="1"/>
</dbReference>
<dbReference type="GO" id="GO:0045893">
    <property type="term" value="P:positive regulation of DNA-templated transcription"/>
    <property type="evidence" value="ECO:0007669"/>
    <property type="project" value="UniProtKB-ARBA"/>
</dbReference>
<dbReference type="FunFam" id="1.10.10.10:FF:001473">
    <property type="entry name" value="Interferon regulatory factor 8"/>
    <property type="match status" value="1"/>
</dbReference>
<feature type="compositionally biased region" description="Low complexity" evidence="6">
    <location>
        <begin position="147"/>
        <end position="156"/>
    </location>
</feature>
<keyword evidence="5" id="KW-0539">Nucleus</keyword>
<reference evidence="9" key="2">
    <citation type="submission" date="2025-08" db="UniProtKB">
        <authorList>
            <consortium name="RefSeq"/>
        </authorList>
    </citation>
    <scope>IDENTIFICATION</scope>
    <source>
        <strain evidence="9">S238N-H82</strain>
        <tissue evidence="9">Testes</tissue>
    </source>
</reference>
<dbReference type="OMA" id="EICASHQ"/>
<dbReference type="PROSITE" id="PS00601">
    <property type="entry name" value="IRF_1"/>
    <property type="match status" value="1"/>
</dbReference>
<dbReference type="CDD" id="cd00103">
    <property type="entry name" value="IRF"/>
    <property type="match status" value="1"/>
</dbReference>
<gene>
    <name evidence="9" type="primary">LOC118417807</name>
</gene>
<evidence type="ECO:0000313" key="9">
    <source>
        <dbReference type="RefSeq" id="XP_035679433.1"/>
    </source>
</evidence>
<dbReference type="PANTHER" id="PTHR11949:SF53">
    <property type="entry name" value="IRF TRYPTOPHAN PENTAD REPEAT DOMAIN-CONTAINING PROTEIN"/>
    <property type="match status" value="1"/>
</dbReference>
<evidence type="ECO:0000256" key="1">
    <source>
        <dbReference type="ARBA" id="ARBA00004123"/>
    </source>
</evidence>
<dbReference type="FunFam" id="2.60.200.10:FF:000028">
    <property type="entry name" value="Uncharacterized protein"/>
    <property type="match status" value="1"/>
</dbReference>
<dbReference type="PROSITE" id="PS51507">
    <property type="entry name" value="IRF_2"/>
    <property type="match status" value="1"/>
</dbReference>
<comment type="subcellular location">
    <subcellularLocation>
        <location evidence="1">Nucleus</location>
    </subcellularLocation>
</comment>
<keyword evidence="2" id="KW-0805">Transcription regulation</keyword>
<dbReference type="InterPro" id="IPR036388">
    <property type="entry name" value="WH-like_DNA-bd_sf"/>
</dbReference>
<proteinExistence type="predicted"/>
<dbReference type="AlphaFoldDB" id="A0A9J7LD65"/>
<dbReference type="GO" id="GO:0005634">
    <property type="term" value="C:nucleus"/>
    <property type="evidence" value="ECO:0000318"/>
    <property type="project" value="GO_Central"/>
</dbReference>
<dbReference type="PRINTS" id="PR00267">
    <property type="entry name" value="INTFRNREGFCT"/>
</dbReference>
<dbReference type="Proteomes" id="UP000001554">
    <property type="component" value="Chromosome 6"/>
</dbReference>
<dbReference type="InterPro" id="IPR017855">
    <property type="entry name" value="SMAD-like_dom_sf"/>
</dbReference>
<evidence type="ECO:0000256" key="6">
    <source>
        <dbReference type="SAM" id="MobiDB-lite"/>
    </source>
</evidence>
<evidence type="ECO:0000259" key="7">
    <source>
        <dbReference type="PROSITE" id="PS51507"/>
    </source>
</evidence>
<dbReference type="GeneID" id="118417807"/>
<dbReference type="InterPro" id="IPR008984">
    <property type="entry name" value="SMAD_FHA_dom_sf"/>
</dbReference>
<keyword evidence="4" id="KW-0804">Transcription</keyword>
<dbReference type="InterPro" id="IPR036390">
    <property type="entry name" value="WH_DNA-bd_sf"/>
</dbReference>
<dbReference type="SMART" id="SM01243">
    <property type="entry name" value="IRF-3"/>
    <property type="match status" value="1"/>
</dbReference>
<dbReference type="InterPro" id="IPR001346">
    <property type="entry name" value="Interferon_reg_fact_DNA-bd_dom"/>
</dbReference>
<dbReference type="SMART" id="SM00348">
    <property type="entry name" value="IRF"/>
    <property type="match status" value="1"/>
</dbReference>
<dbReference type="GO" id="GO:0002376">
    <property type="term" value="P:immune system process"/>
    <property type="evidence" value="ECO:0000318"/>
    <property type="project" value="GO_Central"/>
</dbReference>
<evidence type="ECO:0000256" key="3">
    <source>
        <dbReference type="ARBA" id="ARBA00023125"/>
    </source>
</evidence>
<evidence type="ECO:0000256" key="2">
    <source>
        <dbReference type="ARBA" id="ARBA00023015"/>
    </source>
</evidence>
<dbReference type="GO" id="GO:0000981">
    <property type="term" value="F:DNA-binding transcription factor activity, RNA polymerase II-specific"/>
    <property type="evidence" value="ECO:0000318"/>
    <property type="project" value="GO_Central"/>
</dbReference>
<feature type="domain" description="IRF tryptophan pentad repeat" evidence="7">
    <location>
        <begin position="24"/>
        <end position="133"/>
    </location>
</feature>
<name>A0A9J7LD65_BRAFL</name>
<evidence type="ECO:0000313" key="8">
    <source>
        <dbReference type="Proteomes" id="UP000001554"/>
    </source>
</evidence>
<feature type="region of interest" description="Disordered" evidence="6">
    <location>
        <begin position="137"/>
        <end position="176"/>
    </location>
</feature>
<dbReference type="InterPro" id="IPR019817">
    <property type="entry name" value="Interferon_reg_fac_CS"/>
</dbReference>
<dbReference type="InterPro" id="IPR019471">
    <property type="entry name" value="Interferon_reg_factor-3"/>
</dbReference>
<dbReference type="SUPFAM" id="SSF49879">
    <property type="entry name" value="SMAD/FHA domain"/>
    <property type="match status" value="1"/>
</dbReference>
<evidence type="ECO:0000256" key="4">
    <source>
        <dbReference type="ARBA" id="ARBA00023163"/>
    </source>
</evidence>
<dbReference type="Gene3D" id="2.60.200.10">
    <property type="match status" value="1"/>
</dbReference>
<dbReference type="RefSeq" id="XP_035679433.1">
    <property type="nucleotide sequence ID" value="XM_035823540.1"/>
</dbReference>